<evidence type="ECO:0000259" key="12">
    <source>
        <dbReference type="PROSITE" id="PS51371"/>
    </source>
</evidence>
<evidence type="ECO:0000256" key="10">
    <source>
        <dbReference type="PROSITE-ProRule" id="PRU01193"/>
    </source>
</evidence>
<comment type="similarity">
    <text evidence="2">Belongs to the UPF0053 family.</text>
</comment>
<evidence type="ECO:0000256" key="8">
    <source>
        <dbReference type="ARBA" id="ARBA00023136"/>
    </source>
</evidence>
<evidence type="ECO:0000256" key="4">
    <source>
        <dbReference type="ARBA" id="ARBA00022692"/>
    </source>
</evidence>
<keyword evidence="6 10" id="KW-1133">Transmembrane helix</keyword>
<dbReference type="InterPro" id="IPR016169">
    <property type="entry name" value="FAD-bd_PCMH_sub2"/>
</dbReference>
<dbReference type="SMART" id="SM01091">
    <property type="entry name" value="CorC_HlyC"/>
    <property type="match status" value="1"/>
</dbReference>
<dbReference type="InterPro" id="IPR000644">
    <property type="entry name" value="CBS_dom"/>
</dbReference>
<dbReference type="InterPro" id="IPR046342">
    <property type="entry name" value="CBS_dom_sf"/>
</dbReference>
<dbReference type="InterPro" id="IPR051676">
    <property type="entry name" value="UPF0053_domain"/>
</dbReference>
<feature type="transmembrane region" description="Helical" evidence="11">
    <location>
        <begin position="6"/>
        <end position="26"/>
    </location>
</feature>
<feature type="transmembrane region" description="Helical" evidence="11">
    <location>
        <begin position="60"/>
        <end position="82"/>
    </location>
</feature>
<evidence type="ECO:0000259" key="13">
    <source>
        <dbReference type="PROSITE" id="PS51846"/>
    </source>
</evidence>
<evidence type="ECO:0000256" key="7">
    <source>
        <dbReference type="ARBA" id="ARBA00023122"/>
    </source>
</evidence>
<evidence type="ECO:0000256" key="5">
    <source>
        <dbReference type="ARBA" id="ARBA00022737"/>
    </source>
</evidence>
<evidence type="ECO:0000313" key="15">
    <source>
        <dbReference type="Proteomes" id="UP001595909"/>
    </source>
</evidence>
<sequence>MDVLLSVLGLVGFVAVTFGTAIFVAAEFSLTSLERSQIDNHVDEVGDRRSKIVQRAHRNLSFELSGAQLGITITTLITGYLSEPAIATLISPLLEDLGLPPGAAGGTASVIALVFATALSMVFGELVPKNLAIARPMGTARMVAGLQSGFSRVLSFFITGLNGSANWIVRRLGVEPAEELRSARSPQELGSLLTTSAQQGTIDEGTAEVMARSLRVGERRADELMTPRVRVESLSQDATVDDMLAATVRTGFSRFPVVDRDLDDIRGVVHVKQAFSEPRNRRATTKLRNLMRTATTVPDSLDGDELLDRLRGAGLQMALVVDEYGGTAGIVTLEDLVEEIVGDVRDEHDRGEAARVRDEGEDSWIVSGMLRSDEMAEVVGWSFPESEVYETLAGYITAELQRLAHVGDAVTLDDWQLIVTRVDGRRIAEVRVVRPPKVPAAVAVSGEEASP</sequence>
<dbReference type="PROSITE" id="PS51371">
    <property type="entry name" value="CBS"/>
    <property type="match status" value="2"/>
</dbReference>
<keyword evidence="7 9" id="KW-0129">CBS domain</keyword>
<dbReference type="InterPro" id="IPR005170">
    <property type="entry name" value="Transptr-assoc_dom"/>
</dbReference>
<keyword evidence="15" id="KW-1185">Reference proteome</keyword>
<feature type="domain" description="CBS" evidence="12">
    <location>
        <begin position="225"/>
        <end position="284"/>
    </location>
</feature>
<evidence type="ECO:0000256" key="11">
    <source>
        <dbReference type="SAM" id="Phobius"/>
    </source>
</evidence>
<dbReference type="Pfam" id="PF00571">
    <property type="entry name" value="CBS"/>
    <property type="match status" value="2"/>
</dbReference>
<dbReference type="EMBL" id="JBHSIM010000017">
    <property type="protein sequence ID" value="MFC4832250.1"/>
    <property type="molecule type" value="Genomic_DNA"/>
</dbReference>
<evidence type="ECO:0000256" key="9">
    <source>
        <dbReference type="PROSITE-ProRule" id="PRU00703"/>
    </source>
</evidence>
<dbReference type="InterPro" id="IPR002550">
    <property type="entry name" value="CNNM"/>
</dbReference>
<dbReference type="Gene3D" id="3.30.465.10">
    <property type="match status" value="1"/>
</dbReference>
<feature type="domain" description="CBS" evidence="12">
    <location>
        <begin position="290"/>
        <end position="347"/>
    </location>
</feature>
<keyword evidence="4 10" id="KW-0812">Transmembrane</keyword>
<accession>A0ABV9RIU0</accession>
<keyword evidence="3" id="KW-1003">Cell membrane</keyword>
<evidence type="ECO:0000256" key="6">
    <source>
        <dbReference type="ARBA" id="ARBA00022989"/>
    </source>
</evidence>
<dbReference type="PANTHER" id="PTHR43099:SF6">
    <property type="entry name" value="UPF0053 PROTEIN RV1842C"/>
    <property type="match status" value="1"/>
</dbReference>
<proteinExistence type="inferred from homology"/>
<comment type="caution">
    <text evidence="14">The sequence shown here is derived from an EMBL/GenBank/DDBJ whole genome shotgun (WGS) entry which is preliminary data.</text>
</comment>
<dbReference type="CDD" id="cd04590">
    <property type="entry name" value="CBS_pair_CorC_HlyC_assoc"/>
    <property type="match status" value="1"/>
</dbReference>
<dbReference type="PROSITE" id="PS51846">
    <property type="entry name" value="CNNM"/>
    <property type="match status" value="1"/>
</dbReference>
<feature type="transmembrane region" description="Helical" evidence="11">
    <location>
        <begin position="102"/>
        <end position="127"/>
    </location>
</feature>
<dbReference type="SUPFAM" id="SSF54631">
    <property type="entry name" value="CBS-domain pair"/>
    <property type="match status" value="1"/>
</dbReference>
<gene>
    <name evidence="14" type="ORF">ACFPEL_07505</name>
</gene>
<evidence type="ECO:0000313" key="14">
    <source>
        <dbReference type="EMBL" id="MFC4832250.1"/>
    </source>
</evidence>
<evidence type="ECO:0000256" key="3">
    <source>
        <dbReference type="ARBA" id="ARBA00022475"/>
    </source>
</evidence>
<dbReference type="InterPro" id="IPR044751">
    <property type="entry name" value="Ion_transp-like_CBS"/>
</dbReference>
<dbReference type="Gene3D" id="3.10.580.10">
    <property type="entry name" value="CBS-domain"/>
    <property type="match status" value="1"/>
</dbReference>
<keyword evidence="5" id="KW-0677">Repeat</keyword>
<protein>
    <submittedName>
        <fullName evidence="14">Hemolysin family protein</fullName>
    </submittedName>
</protein>
<name>A0ABV9RIU0_9PSEU</name>
<comment type="subcellular location">
    <subcellularLocation>
        <location evidence="1">Cell membrane</location>
        <topology evidence="1">Multi-pass membrane protein</topology>
    </subcellularLocation>
</comment>
<organism evidence="14 15">
    <name type="scientific">Actinomycetospora chibensis</name>
    <dbReference type="NCBI Taxonomy" id="663606"/>
    <lineage>
        <taxon>Bacteria</taxon>
        <taxon>Bacillati</taxon>
        <taxon>Actinomycetota</taxon>
        <taxon>Actinomycetes</taxon>
        <taxon>Pseudonocardiales</taxon>
        <taxon>Pseudonocardiaceae</taxon>
        <taxon>Actinomycetospora</taxon>
    </lineage>
</organism>
<dbReference type="SUPFAM" id="SSF56176">
    <property type="entry name" value="FAD-binding/transporter-associated domain-like"/>
    <property type="match status" value="1"/>
</dbReference>
<reference evidence="15" key="1">
    <citation type="journal article" date="2019" name="Int. J. Syst. Evol. Microbiol.">
        <title>The Global Catalogue of Microorganisms (GCM) 10K type strain sequencing project: providing services to taxonomists for standard genome sequencing and annotation.</title>
        <authorList>
            <consortium name="The Broad Institute Genomics Platform"/>
            <consortium name="The Broad Institute Genome Sequencing Center for Infectious Disease"/>
            <person name="Wu L."/>
            <person name="Ma J."/>
        </authorList>
    </citation>
    <scope>NUCLEOTIDE SEQUENCE [LARGE SCALE GENOMIC DNA]</scope>
    <source>
        <strain evidence="15">CCUG 50347</strain>
    </source>
</reference>
<keyword evidence="8 10" id="KW-0472">Membrane</keyword>
<dbReference type="Pfam" id="PF01595">
    <property type="entry name" value="CNNM"/>
    <property type="match status" value="1"/>
</dbReference>
<dbReference type="InterPro" id="IPR036318">
    <property type="entry name" value="FAD-bd_PCMH-like_sf"/>
</dbReference>
<dbReference type="PANTHER" id="PTHR43099">
    <property type="entry name" value="UPF0053 PROTEIN YRKA"/>
    <property type="match status" value="1"/>
</dbReference>
<dbReference type="RefSeq" id="WP_274190497.1">
    <property type="nucleotide sequence ID" value="NZ_BAABHN010000017.1"/>
</dbReference>
<dbReference type="Pfam" id="PF03471">
    <property type="entry name" value="CorC_HlyC"/>
    <property type="match status" value="1"/>
</dbReference>
<dbReference type="Proteomes" id="UP001595909">
    <property type="component" value="Unassembled WGS sequence"/>
</dbReference>
<evidence type="ECO:0000256" key="1">
    <source>
        <dbReference type="ARBA" id="ARBA00004651"/>
    </source>
</evidence>
<evidence type="ECO:0000256" key="2">
    <source>
        <dbReference type="ARBA" id="ARBA00006337"/>
    </source>
</evidence>
<feature type="domain" description="CNNM transmembrane" evidence="13">
    <location>
        <begin position="2"/>
        <end position="206"/>
    </location>
</feature>